<keyword evidence="8" id="KW-0769">Symport</keyword>
<dbReference type="PRINTS" id="PR00175">
    <property type="entry name" value="NAALASMPORT"/>
</dbReference>
<organism evidence="9 10">
    <name type="scientific">Sutterella megalosphaeroides</name>
    <dbReference type="NCBI Taxonomy" id="2494234"/>
    <lineage>
        <taxon>Bacteria</taxon>
        <taxon>Pseudomonadati</taxon>
        <taxon>Pseudomonadota</taxon>
        <taxon>Betaproteobacteria</taxon>
        <taxon>Burkholderiales</taxon>
        <taxon>Sutterellaceae</taxon>
        <taxon>Sutterella</taxon>
    </lineage>
</organism>
<dbReference type="RefSeq" id="WP_120176606.1">
    <property type="nucleotide sequence ID" value="NZ_AP018786.1"/>
</dbReference>
<gene>
    <name evidence="9" type="ORF">SUTMEG_08370</name>
</gene>
<keyword evidence="6 8" id="KW-1133">Transmembrane helix</keyword>
<evidence type="ECO:0000256" key="4">
    <source>
        <dbReference type="ARBA" id="ARBA00022475"/>
    </source>
</evidence>
<sequence length="467" mass="49581">MDEHLTRLLTEFNTFFWNYGLAFLLIGAGLWFTLRTRFVQVSLLGDLVRILGRRTRAASSGLTPFEAFCVSTGARVGVGNIAGIALAVTTGGPGAVFWMWVTALVGAASGFAESTLAQLYKERAANGSGYTGGPAAYIAKGVGSVFWAGAFALLLALSDGLIFNSVLSNTMAIALETTTGAPRWLGGILLALYALWVVRAGAKRLAGFASRIVPFMVAAYLALALGMTALYLERVPDVIRLIFESAFTPEAATGAGLWFVIMTGVRRGLYSHEAGQGTVPNAAAAAECAHPVEQGLVQAAGVYVDTLLVCTATAMIVLLPEGAAASGLTGIELVTRILTDAFGPAGGWAVFVLALFFALTSVIGNFFYSEMSLRVVTKNRTLLFAFRAAVVGMVFLGAQMSLGLVWNLADLFMGLMVLVNVTALLKLSRVVTTLLADYRARRAEAEEPVFSKTRIPEAMRRGVSLWD</sequence>
<evidence type="ECO:0000256" key="3">
    <source>
        <dbReference type="ARBA" id="ARBA00022448"/>
    </source>
</evidence>
<accession>A0A2Z6IE64</accession>
<dbReference type="GO" id="GO:0005886">
    <property type="term" value="C:plasma membrane"/>
    <property type="evidence" value="ECO:0007669"/>
    <property type="project" value="UniProtKB-SubCell"/>
</dbReference>
<evidence type="ECO:0000256" key="2">
    <source>
        <dbReference type="ARBA" id="ARBA00009261"/>
    </source>
</evidence>
<evidence type="ECO:0000313" key="10">
    <source>
        <dbReference type="Proteomes" id="UP000271003"/>
    </source>
</evidence>
<feature type="transmembrane region" description="Helical" evidence="8">
    <location>
        <begin position="183"/>
        <end position="200"/>
    </location>
</feature>
<dbReference type="PANTHER" id="PTHR30330">
    <property type="entry name" value="AGSS FAMILY TRANSPORTER, SODIUM-ALANINE"/>
    <property type="match status" value="1"/>
</dbReference>
<feature type="transmembrane region" description="Helical" evidence="8">
    <location>
        <begin position="145"/>
        <end position="163"/>
    </location>
</feature>
<dbReference type="KEGG" id="sutt:SUTMEG_08370"/>
<evidence type="ECO:0000256" key="5">
    <source>
        <dbReference type="ARBA" id="ARBA00022692"/>
    </source>
</evidence>
<keyword evidence="8" id="KW-0997">Cell inner membrane</keyword>
<feature type="transmembrane region" description="Helical" evidence="8">
    <location>
        <begin position="404"/>
        <end position="425"/>
    </location>
</feature>
<evidence type="ECO:0000256" key="1">
    <source>
        <dbReference type="ARBA" id="ARBA00004651"/>
    </source>
</evidence>
<keyword evidence="3 8" id="KW-0813">Transport</keyword>
<proteinExistence type="inferred from homology"/>
<dbReference type="EMBL" id="AP018786">
    <property type="protein sequence ID" value="BBF22946.1"/>
    <property type="molecule type" value="Genomic_DNA"/>
</dbReference>
<name>A0A2Z6IE64_9BURK</name>
<feature type="transmembrane region" description="Helical" evidence="8">
    <location>
        <begin position="348"/>
        <end position="368"/>
    </location>
</feature>
<evidence type="ECO:0000256" key="6">
    <source>
        <dbReference type="ARBA" id="ARBA00022989"/>
    </source>
</evidence>
<evidence type="ECO:0000313" key="9">
    <source>
        <dbReference type="EMBL" id="BBF22946.1"/>
    </source>
</evidence>
<comment type="subcellular location">
    <subcellularLocation>
        <location evidence="8">Cell inner membrane</location>
        <topology evidence="8">Multi-pass membrane protein</topology>
    </subcellularLocation>
    <subcellularLocation>
        <location evidence="1">Cell membrane</location>
        <topology evidence="1">Multi-pass membrane protein</topology>
    </subcellularLocation>
</comment>
<evidence type="ECO:0000256" key="8">
    <source>
        <dbReference type="RuleBase" id="RU363064"/>
    </source>
</evidence>
<dbReference type="GO" id="GO:0005283">
    <property type="term" value="F:amino acid:sodium symporter activity"/>
    <property type="evidence" value="ECO:0007669"/>
    <property type="project" value="InterPro"/>
</dbReference>
<dbReference type="OrthoDB" id="9806926at2"/>
<dbReference type="Pfam" id="PF01235">
    <property type="entry name" value="Na_Ala_symp"/>
    <property type="match status" value="1"/>
</dbReference>
<dbReference type="NCBIfam" id="TIGR00835">
    <property type="entry name" value="agcS"/>
    <property type="match status" value="1"/>
</dbReference>
<feature type="transmembrane region" description="Helical" evidence="8">
    <location>
        <begin position="380"/>
        <end position="398"/>
    </location>
</feature>
<feature type="transmembrane region" description="Helical" evidence="8">
    <location>
        <begin position="15"/>
        <end position="34"/>
    </location>
</feature>
<feature type="transmembrane region" description="Helical" evidence="8">
    <location>
        <begin position="238"/>
        <end position="261"/>
    </location>
</feature>
<dbReference type="PROSITE" id="PS00873">
    <property type="entry name" value="NA_ALANINE_SYMP"/>
    <property type="match status" value="1"/>
</dbReference>
<dbReference type="Proteomes" id="UP000271003">
    <property type="component" value="Chromosome"/>
</dbReference>
<comment type="similarity">
    <text evidence="2 8">Belongs to the alanine or glycine:cation symporter (AGCS) (TC 2.A.25) family.</text>
</comment>
<dbReference type="PANTHER" id="PTHR30330:SF1">
    <property type="entry name" value="AMINO-ACID CARRIER PROTEIN ALST"/>
    <property type="match status" value="1"/>
</dbReference>
<evidence type="ECO:0000256" key="7">
    <source>
        <dbReference type="ARBA" id="ARBA00023136"/>
    </source>
</evidence>
<dbReference type="AlphaFoldDB" id="A0A2Z6IE64"/>
<keyword evidence="5 8" id="KW-0812">Transmembrane</keyword>
<dbReference type="InterPro" id="IPR001463">
    <property type="entry name" value="Na/Ala_symport"/>
</dbReference>
<keyword evidence="4" id="KW-1003">Cell membrane</keyword>
<feature type="transmembrane region" description="Helical" evidence="8">
    <location>
        <begin position="212"/>
        <end position="232"/>
    </location>
</feature>
<reference evidence="9 10" key="1">
    <citation type="journal article" date="2018" name="Int. J. Syst. Evol. Microbiol.">
        <title>Mesosutterella multiformis gen. nov., sp. nov., a member of the family Sutterellaceae and Sutterella megalosphaeroides sp. nov., isolated from human faeces.</title>
        <authorList>
            <person name="Sakamoto M."/>
            <person name="Ikeyama N."/>
            <person name="Kunihiro T."/>
            <person name="Iino T."/>
            <person name="Yuki M."/>
            <person name="Ohkuma M."/>
        </authorList>
    </citation>
    <scope>NUCLEOTIDE SEQUENCE [LARGE SCALE GENOMIC DNA]</scope>
    <source>
        <strain evidence="9 10">6FBBBH3</strain>
    </source>
</reference>
<keyword evidence="7 8" id="KW-0472">Membrane</keyword>
<protein>
    <submittedName>
        <fullName evidence="9">Sodium:alanine symporter</fullName>
    </submittedName>
</protein>
<keyword evidence="10" id="KW-1185">Reference proteome</keyword>